<dbReference type="InterPro" id="IPR000182">
    <property type="entry name" value="GNAT_dom"/>
</dbReference>
<dbReference type="PROSITE" id="PS51186">
    <property type="entry name" value="GNAT"/>
    <property type="match status" value="1"/>
</dbReference>
<dbReference type="OrthoDB" id="6182349at2"/>
<keyword evidence="5" id="KW-1185">Reference proteome</keyword>
<dbReference type="Pfam" id="PF00583">
    <property type="entry name" value="Acetyltransf_1"/>
    <property type="match status" value="1"/>
</dbReference>
<dbReference type="PANTHER" id="PTHR43877">
    <property type="entry name" value="AMINOALKYLPHOSPHONATE N-ACETYLTRANSFERASE-RELATED-RELATED"/>
    <property type="match status" value="1"/>
</dbReference>
<evidence type="ECO:0000259" key="3">
    <source>
        <dbReference type="PROSITE" id="PS51186"/>
    </source>
</evidence>
<dbReference type="InterPro" id="IPR016181">
    <property type="entry name" value="Acyl_CoA_acyltransferase"/>
</dbReference>
<evidence type="ECO:0000313" key="4">
    <source>
        <dbReference type="EMBL" id="MBB5204049.1"/>
    </source>
</evidence>
<reference evidence="4 5" key="1">
    <citation type="submission" date="2020-08" db="EMBL/GenBank/DDBJ databases">
        <title>Genomic Encyclopedia of Type Strains, Phase IV (KMG-IV): sequencing the most valuable type-strain genomes for metagenomic binning, comparative biology and taxonomic classification.</title>
        <authorList>
            <person name="Goeker M."/>
        </authorList>
    </citation>
    <scope>NUCLEOTIDE SEQUENCE [LARGE SCALE GENOMIC DNA]</scope>
    <source>
        <strain evidence="4 5">DSM 23958</strain>
    </source>
</reference>
<keyword evidence="1" id="KW-0808">Transferase</keyword>
<dbReference type="RefSeq" id="WP_138856953.1">
    <property type="nucleotide sequence ID" value="NZ_CP040709.1"/>
</dbReference>
<organism evidence="4 5">
    <name type="scientific">Inhella inkyongensis</name>
    <dbReference type="NCBI Taxonomy" id="392593"/>
    <lineage>
        <taxon>Bacteria</taxon>
        <taxon>Pseudomonadati</taxon>
        <taxon>Pseudomonadota</taxon>
        <taxon>Betaproteobacteria</taxon>
        <taxon>Burkholderiales</taxon>
        <taxon>Sphaerotilaceae</taxon>
        <taxon>Inhella</taxon>
    </lineage>
</organism>
<dbReference type="PANTHER" id="PTHR43877:SF2">
    <property type="entry name" value="AMINOALKYLPHOSPHONATE N-ACETYLTRANSFERASE-RELATED"/>
    <property type="match status" value="1"/>
</dbReference>
<keyword evidence="2" id="KW-0012">Acyltransferase</keyword>
<dbReference type="EMBL" id="JACHHO010000001">
    <property type="protein sequence ID" value="MBB5204049.1"/>
    <property type="molecule type" value="Genomic_DNA"/>
</dbReference>
<protein>
    <recommendedName>
        <fullName evidence="3">N-acetyltransferase domain-containing protein</fullName>
    </recommendedName>
</protein>
<dbReference type="AlphaFoldDB" id="A0A840S6E4"/>
<comment type="caution">
    <text evidence="4">The sequence shown here is derived from an EMBL/GenBank/DDBJ whole genome shotgun (WGS) entry which is preliminary data.</text>
</comment>
<dbReference type="SUPFAM" id="SSF55729">
    <property type="entry name" value="Acyl-CoA N-acyltransferases (Nat)"/>
    <property type="match status" value="1"/>
</dbReference>
<name>A0A840S6E4_9BURK</name>
<dbReference type="Gene3D" id="3.40.630.30">
    <property type="match status" value="1"/>
</dbReference>
<dbReference type="InterPro" id="IPR016890">
    <property type="entry name" value="UCP028520"/>
</dbReference>
<gene>
    <name evidence="4" type="ORF">HNQ51_001342</name>
</gene>
<evidence type="ECO:0000313" key="5">
    <source>
        <dbReference type="Proteomes" id="UP000554837"/>
    </source>
</evidence>
<evidence type="ECO:0000256" key="1">
    <source>
        <dbReference type="ARBA" id="ARBA00022679"/>
    </source>
</evidence>
<proteinExistence type="predicted"/>
<feature type="domain" description="N-acetyltransferase" evidence="3">
    <location>
        <begin position="1"/>
        <end position="165"/>
    </location>
</feature>
<dbReference type="Proteomes" id="UP000554837">
    <property type="component" value="Unassembled WGS sequence"/>
</dbReference>
<dbReference type="CDD" id="cd04301">
    <property type="entry name" value="NAT_SF"/>
    <property type="match status" value="1"/>
</dbReference>
<dbReference type="PIRSF" id="PIRSF028520">
    <property type="entry name" value="UCP028520"/>
    <property type="match status" value="1"/>
</dbReference>
<dbReference type="InterPro" id="IPR050832">
    <property type="entry name" value="Bact_Acetyltransf"/>
</dbReference>
<evidence type="ECO:0000256" key="2">
    <source>
        <dbReference type="ARBA" id="ARBA00023315"/>
    </source>
</evidence>
<dbReference type="GO" id="GO:0016747">
    <property type="term" value="F:acyltransferase activity, transferring groups other than amino-acyl groups"/>
    <property type="evidence" value="ECO:0007669"/>
    <property type="project" value="InterPro"/>
</dbReference>
<accession>A0A840S6E4</accession>
<sequence>MLLRPTQRADFPALLALNTESESVLSPLDAPRLAALHEEAALHIVLTDPADEQVLAFLLAFREGARYDSPNFLWFQARYPRFLYIDRVVVAQAQQGQGLGRQLYAAAFAQAQASDAERLCCEFDIEPPNSASQAFHARLGFVEVGQQRVAQGKKRVSLQVAELAPAR</sequence>